<dbReference type="GO" id="GO:0031471">
    <property type="term" value="C:ethanolamine degradation polyhedral organelle"/>
    <property type="evidence" value="ECO:0007669"/>
    <property type="project" value="UniProtKB-UniRule"/>
</dbReference>
<dbReference type="Proteomes" id="UP000076574">
    <property type="component" value="Unassembled WGS sequence"/>
</dbReference>
<keyword evidence="4 5" id="KW-1283">Bacterial microcompartment</keyword>
<comment type="subunit">
    <text evidence="5">The basic unit is a heterodimer which dimerizes to form tetramers. The heterotetramers trimerize; 6 large subunits form a core ring with 6 small subunits projecting outwards.</text>
</comment>
<dbReference type="InterPro" id="IPR042251">
    <property type="entry name" value="EutC_C"/>
</dbReference>
<comment type="subcellular location">
    <subcellularLocation>
        <location evidence="5">Bacterial microcompartment</location>
    </subcellularLocation>
</comment>
<gene>
    <name evidence="5" type="primary">eutC</name>
    <name evidence="6" type="ORF">A4A58_12010</name>
</gene>
<feature type="binding site" evidence="5">
    <location>
        <position position="160"/>
    </location>
    <ligand>
        <name>adenosylcob(III)alamin</name>
        <dbReference type="ChEBI" id="CHEBI:18408"/>
    </ligand>
</feature>
<comment type="caution">
    <text evidence="6">The sequence shown here is derived from an EMBL/GenBank/DDBJ whole genome shotgun (WGS) entry which is preliminary data.</text>
</comment>
<dbReference type="PIRSF" id="PIRSF018982">
    <property type="entry name" value="EutC"/>
    <property type="match status" value="1"/>
</dbReference>
<evidence type="ECO:0000256" key="4">
    <source>
        <dbReference type="ARBA" id="ARBA00024446"/>
    </source>
</evidence>
<dbReference type="Gene3D" id="3.40.50.11240">
    <property type="entry name" value="Ethanolamine ammonia-lyase light chain (EutC)"/>
    <property type="match status" value="1"/>
</dbReference>
<dbReference type="STRING" id="943830.A4A58_12010"/>
<accession>A0A163Y5S1</accession>
<comment type="cofactor">
    <cofactor evidence="5">
        <name>adenosylcob(III)alamin</name>
        <dbReference type="ChEBI" id="CHEBI:18408"/>
    </cofactor>
    <text evidence="5">Binds between the large and small subunits.</text>
</comment>
<organism evidence="6 7">
    <name type="scientific">Tardiphaga robiniae</name>
    <dbReference type="NCBI Taxonomy" id="943830"/>
    <lineage>
        <taxon>Bacteria</taxon>
        <taxon>Pseudomonadati</taxon>
        <taxon>Pseudomonadota</taxon>
        <taxon>Alphaproteobacteria</taxon>
        <taxon>Hyphomicrobiales</taxon>
        <taxon>Nitrobacteraceae</taxon>
        <taxon>Tardiphaga</taxon>
    </lineage>
</organism>
<keyword evidence="3 5" id="KW-0170">Cobalt</keyword>
<comment type="pathway">
    <text evidence="5">Amine and polyamine degradation; ethanolamine degradation.</text>
</comment>
<dbReference type="InterPro" id="IPR009246">
    <property type="entry name" value="EutC"/>
</dbReference>
<comment type="similarity">
    <text evidence="5">Belongs to the EutC family.</text>
</comment>
<keyword evidence="2 5" id="KW-0456">Lyase</keyword>
<evidence type="ECO:0000313" key="6">
    <source>
        <dbReference type="EMBL" id="KZD21836.1"/>
    </source>
</evidence>
<keyword evidence="7" id="KW-1185">Reference proteome</keyword>
<evidence type="ECO:0000313" key="7">
    <source>
        <dbReference type="Proteomes" id="UP000076574"/>
    </source>
</evidence>
<proteinExistence type="inferred from homology"/>
<dbReference type="PANTHER" id="PTHR39330">
    <property type="entry name" value="ETHANOLAMINE AMMONIA-LYASE LIGHT CHAIN"/>
    <property type="match status" value="1"/>
</dbReference>
<dbReference type="UniPathway" id="UPA00560"/>
<protein>
    <recommendedName>
        <fullName evidence="5">Ethanolamine ammonia-lyase small subunit</fullName>
        <shortName evidence="5">EAL small subunit</shortName>
        <ecNumber evidence="5">4.3.1.7</ecNumber>
    </recommendedName>
</protein>
<sequence length="261" mass="26993">MTDRHDMTPTSPQLSLTELRALTPARVGLGRAGASLTTQALLDFTLDHARARDAVHAPFEAEAIAAVLAGQGTNALIVTSQVADRADYLKRPDLGRRLSRESRELLEGRDSVACDLVIVIADGLSPAAVNAHALGLLGTLMPKLAGVGIGAVVVAGGARVALGDEVGALLRARMTIMLIGERPGLSAPQSLGAYLTFAPQPGLTDAARNCVSNIQAAGLSFEEAASKIAWLAREGLNRNMTGVALKDESGLQLVAPLVAPA</sequence>
<dbReference type="PANTHER" id="PTHR39330:SF1">
    <property type="entry name" value="ETHANOLAMINE AMMONIA-LYASE SMALL SUBUNIT"/>
    <property type="match status" value="1"/>
</dbReference>
<comment type="function">
    <text evidence="5">Catalyzes the deamination of various vicinal amino-alcohols to oxo compounds. Allows this organism to utilize ethanolamine as the sole source of nitrogen and carbon in the presence of external vitamin B12.</text>
</comment>
<dbReference type="NCBIfam" id="NF003971">
    <property type="entry name" value="PRK05465.1"/>
    <property type="match status" value="1"/>
</dbReference>
<dbReference type="GO" id="GO:0006520">
    <property type="term" value="P:amino acid metabolic process"/>
    <property type="evidence" value="ECO:0007669"/>
    <property type="project" value="InterPro"/>
</dbReference>
<dbReference type="GO" id="GO:0008851">
    <property type="term" value="F:ethanolamine ammonia-lyase activity"/>
    <property type="evidence" value="ECO:0007669"/>
    <property type="project" value="UniProtKB-UniRule"/>
</dbReference>
<dbReference type="InterPro" id="IPR042255">
    <property type="entry name" value="EutC_N"/>
</dbReference>
<dbReference type="EMBL" id="LVYV01000034">
    <property type="protein sequence ID" value="KZD21836.1"/>
    <property type="molecule type" value="Genomic_DNA"/>
</dbReference>
<feature type="binding site" evidence="5">
    <location>
        <position position="181"/>
    </location>
    <ligand>
        <name>adenosylcob(III)alamin</name>
        <dbReference type="ChEBI" id="CHEBI:18408"/>
    </ligand>
</feature>
<keyword evidence="1 5" id="KW-0846">Cobalamin</keyword>
<evidence type="ECO:0000256" key="5">
    <source>
        <dbReference type="HAMAP-Rule" id="MF_00601"/>
    </source>
</evidence>
<evidence type="ECO:0000256" key="2">
    <source>
        <dbReference type="ARBA" id="ARBA00023239"/>
    </source>
</evidence>
<evidence type="ECO:0000256" key="1">
    <source>
        <dbReference type="ARBA" id="ARBA00022628"/>
    </source>
</evidence>
<dbReference type="HAMAP" id="MF_00601">
    <property type="entry name" value="EutC"/>
    <property type="match status" value="1"/>
</dbReference>
<dbReference type="GO" id="GO:0009350">
    <property type="term" value="C:ethanolamine ammonia-lyase complex"/>
    <property type="evidence" value="ECO:0007669"/>
    <property type="project" value="UniProtKB-UniRule"/>
</dbReference>
<feature type="binding site" evidence="5">
    <location>
        <position position="210"/>
    </location>
    <ligand>
        <name>adenosylcob(III)alamin</name>
        <dbReference type="ChEBI" id="CHEBI:18408"/>
    </ligand>
</feature>
<dbReference type="Gene3D" id="1.10.30.40">
    <property type="entry name" value="Ethanolamine ammonia-lyase light chain (EutC), N-terminal domain"/>
    <property type="match status" value="1"/>
</dbReference>
<comment type="catalytic activity">
    <reaction evidence="5">
        <text>ethanolamine = acetaldehyde + NH4(+)</text>
        <dbReference type="Rhea" id="RHEA:15313"/>
        <dbReference type="ChEBI" id="CHEBI:15343"/>
        <dbReference type="ChEBI" id="CHEBI:28938"/>
        <dbReference type="ChEBI" id="CHEBI:57603"/>
        <dbReference type="EC" id="4.3.1.7"/>
    </reaction>
</comment>
<reference evidence="6 7" key="1">
    <citation type="submission" date="2016-03" db="EMBL/GenBank/DDBJ databases">
        <title>Microsymbionts genomes from the relict species Vavilovia formosa (Stev.) Fed.</title>
        <authorList>
            <person name="Kopat V."/>
            <person name="Chirak E."/>
            <person name="Kimeklis A."/>
            <person name="Andronov E."/>
        </authorList>
    </citation>
    <scope>NUCLEOTIDE SEQUENCE [LARGE SCALE GENOMIC DNA]</scope>
    <source>
        <strain evidence="6 7">Vaf07</strain>
    </source>
</reference>
<dbReference type="GO" id="GO:0046336">
    <property type="term" value="P:ethanolamine catabolic process"/>
    <property type="evidence" value="ECO:0007669"/>
    <property type="project" value="UniProtKB-UniRule"/>
</dbReference>
<name>A0A163Y5S1_9BRAD</name>
<dbReference type="Pfam" id="PF05985">
    <property type="entry name" value="EutC"/>
    <property type="match status" value="1"/>
</dbReference>
<evidence type="ECO:0000256" key="3">
    <source>
        <dbReference type="ARBA" id="ARBA00023285"/>
    </source>
</evidence>
<dbReference type="EC" id="4.3.1.7" evidence="5"/>
<dbReference type="GO" id="GO:0031419">
    <property type="term" value="F:cobalamin binding"/>
    <property type="evidence" value="ECO:0007669"/>
    <property type="project" value="UniProtKB-UniRule"/>
</dbReference>
<dbReference type="AlphaFoldDB" id="A0A163Y5S1"/>